<dbReference type="EMBL" id="KB310721">
    <property type="protein sequence ID" value="ELT90902.1"/>
    <property type="molecule type" value="Genomic_DNA"/>
</dbReference>
<dbReference type="Proteomes" id="UP000014760">
    <property type="component" value="Unassembled WGS sequence"/>
</dbReference>
<name>R7TBP8_CAPTE</name>
<organism evidence="1">
    <name type="scientific">Capitella teleta</name>
    <name type="common">Polychaete worm</name>
    <dbReference type="NCBI Taxonomy" id="283909"/>
    <lineage>
        <taxon>Eukaryota</taxon>
        <taxon>Metazoa</taxon>
        <taxon>Spiralia</taxon>
        <taxon>Lophotrochozoa</taxon>
        <taxon>Annelida</taxon>
        <taxon>Polychaeta</taxon>
        <taxon>Sedentaria</taxon>
        <taxon>Scolecida</taxon>
        <taxon>Capitellidae</taxon>
        <taxon>Capitella</taxon>
    </lineage>
</organism>
<accession>R7TBP8</accession>
<proteinExistence type="predicted"/>
<reference evidence="1 3" key="2">
    <citation type="journal article" date="2013" name="Nature">
        <title>Insights into bilaterian evolution from three spiralian genomes.</title>
        <authorList>
            <person name="Simakov O."/>
            <person name="Marletaz F."/>
            <person name="Cho S.J."/>
            <person name="Edsinger-Gonzales E."/>
            <person name="Havlak P."/>
            <person name="Hellsten U."/>
            <person name="Kuo D.H."/>
            <person name="Larsson T."/>
            <person name="Lv J."/>
            <person name="Arendt D."/>
            <person name="Savage R."/>
            <person name="Osoegawa K."/>
            <person name="de Jong P."/>
            <person name="Grimwood J."/>
            <person name="Chapman J.A."/>
            <person name="Shapiro H."/>
            <person name="Aerts A."/>
            <person name="Otillar R.P."/>
            <person name="Terry A.Y."/>
            <person name="Boore J.L."/>
            <person name="Grigoriev I.V."/>
            <person name="Lindberg D.R."/>
            <person name="Seaver E.C."/>
            <person name="Weisblat D.A."/>
            <person name="Putnam N.H."/>
            <person name="Rokhsar D.S."/>
        </authorList>
    </citation>
    <scope>NUCLEOTIDE SEQUENCE</scope>
    <source>
        <strain evidence="1 3">I ESC-2004</strain>
    </source>
</reference>
<protein>
    <submittedName>
        <fullName evidence="1 2">Uncharacterized protein</fullName>
    </submittedName>
</protein>
<gene>
    <name evidence="1" type="ORF">CAPTEDRAFT_203843</name>
</gene>
<evidence type="ECO:0000313" key="2">
    <source>
        <dbReference type="EnsemblMetazoa" id="CapteP203843"/>
    </source>
</evidence>
<dbReference type="OrthoDB" id="6147018at2759"/>
<keyword evidence="3" id="KW-1185">Reference proteome</keyword>
<dbReference type="OMA" id="NGSHEHT"/>
<dbReference type="HOGENOM" id="CLU_157472_0_0_1"/>
<dbReference type="AlphaFoldDB" id="R7TBP8"/>
<dbReference type="EMBL" id="AMQN01014077">
    <property type="status" value="NOT_ANNOTATED_CDS"/>
    <property type="molecule type" value="Genomic_DNA"/>
</dbReference>
<reference evidence="3" key="1">
    <citation type="submission" date="2012-12" db="EMBL/GenBank/DDBJ databases">
        <authorList>
            <person name="Hellsten U."/>
            <person name="Grimwood J."/>
            <person name="Chapman J.A."/>
            <person name="Shapiro H."/>
            <person name="Aerts A."/>
            <person name="Otillar R.P."/>
            <person name="Terry A.Y."/>
            <person name="Boore J.L."/>
            <person name="Simakov O."/>
            <person name="Marletaz F."/>
            <person name="Cho S.-J."/>
            <person name="Edsinger-Gonzales E."/>
            <person name="Havlak P."/>
            <person name="Kuo D.-H."/>
            <person name="Larsson T."/>
            <person name="Lv J."/>
            <person name="Arendt D."/>
            <person name="Savage R."/>
            <person name="Osoegawa K."/>
            <person name="de Jong P."/>
            <person name="Lindberg D.R."/>
            <person name="Seaver E.C."/>
            <person name="Weisblat D.A."/>
            <person name="Putnam N.H."/>
            <person name="Grigoriev I.V."/>
            <person name="Rokhsar D.S."/>
        </authorList>
    </citation>
    <scope>NUCLEOTIDE SEQUENCE</scope>
    <source>
        <strain evidence="3">I ESC-2004</strain>
    </source>
</reference>
<dbReference type="EnsemblMetazoa" id="CapteT203843">
    <property type="protein sequence ID" value="CapteP203843"/>
    <property type="gene ID" value="CapteG203843"/>
</dbReference>
<reference evidence="2" key="3">
    <citation type="submission" date="2015-06" db="UniProtKB">
        <authorList>
            <consortium name="EnsemblMetazoa"/>
        </authorList>
    </citation>
    <scope>IDENTIFICATION</scope>
</reference>
<evidence type="ECO:0000313" key="1">
    <source>
        <dbReference type="EMBL" id="ELT90902.1"/>
    </source>
</evidence>
<evidence type="ECO:0000313" key="3">
    <source>
        <dbReference type="Proteomes" id="UP000014760"/>
    </source>
</evidence>
<sequence>MSQSRDTLIQAYFDIGLHYHDIVQDDLDRMVEVWDSHLIRPSRNDRVPHGRPNIMHSLPGLYGTRDYKCPVLLDDIEHQTQHCVFRENIPCDSDIFEVCHDIMMERGLDLPQTPEQCFDLYHVLRDALHSSID</sequence>